<evidence type="ECO:0007829" key="3">
    <source>
        <dbReference type="PeptideAtlas" id="A0AB32TUK4"/>
    </source>
</evidence>
<keyword evidence="1" id="KW-1185">Reference proteome</keyword>
<dbReference type="InterPro" id="IPR001604">
    <property type="entry name" value="Endo_G_ENPP1-like_dom"/>
</dbReference>
<dbReference type="InterPro" id="IPR020821">
    <property type="entry name" value="ENPP1-3/EXOG-like_nuc-like"/>
</dbReference>
<dbReference type="GO" id="GO:0016787">
    <property type="term" value="F:hydrolase activity"/>
    <property type="evidence" value="ECO:0007669"/>
    <property type="project" value="InterPro"/>
</dbReference>
<reference evidence="2" key="1">
    <citation type="submission" date="2025-08" db="UniProtKB">
        <authorList>
            <consortium name="RefSeq"/>
        </authorList>
    </citation>
    <scope>IDENTIFICATION</scope>
    <source>
        <strain evidence="2">Tuebingen</strain>
        <tissue evidence="2">Fibroblasts and whole tissue</tissue>
    </source>
</reference>
<dbReference type="SUPFAM" id="SSF54060">
    <property type="entry name" value="His-Me finger endonucleases"/>
    <property type="match status" value="1"/>
</dbReference>
<keyword evidence="2" id="KW-0540">Nuclease</keyword>
<protein>
    <submittedName>
        <fullName evidence="2">Endonuclease domain-containing 1 protein</fullName>
    </submittedName>
</protein>
<keyword evidence="2" id="KW-0378">Hydrolase</keyword>
<dbReference type="PANTHER" id="PTHR21472:SF30">
    <property type="entry name" value="ENDONUCLEASE DOMAIN-CONTAINING 1 PROTEIN-RELATED"/>
    <property type="match status" value="1"/>
</dbReference>
<dbReference type="Gene3D" id="3.40.570.10">
    <property type="entry name" value="Extracellular Endonuclease, subunit A"/>
    <property type="match status" value="1"/>
</dbReference>
<accession>A0AB32TUK4</accession>
<proteinExistence type="evidence at protein level"/>
<dbReference type="GO" id="GO:0046872">
    <property type="term" value="F:metal ion binding"/>
    <property type="evidence" value="ECO:0007669"/>
    <property type="project" value="InterPro"/>
</dbReference>
<name>A0AB32TUK4_DANRE</name>
<dbReference type="InterPro" id="IPR039015">
    <property type="entry name" value="ENDOD1"/>
</dbReference>
<dbReference type="Pfam" id="PF01223">
    <property type="entry name" value="Endonuclease_NS"/>
    <property type="match status" value="1"/>
</dbReference>
<organism evidence="1 2">
    <name type="scientific">Danio rerio</name>
    <name type="common">Zebrafish</name>
    <name type="synonym">Brachydanio rerio</name>
    <dbReference type="NCBI Taxonomy" id="7955"/>
    <lineage>
        <taxon>Eukaryota</taxon>
        <taxon>Metazoa</taxon>
        <taxon>Chordata</taxon>
        <taxon>Craniata</taxon>
        <taxon>Vertebrata</taxon>
        <taxon>Euteleostomi</taxon>
        <taxon>Actinopterygii</taxon>
        <taxon>Neopterygii</taxon>
        <taxon>Teleostei</taxon>
        <taxon>Ostariophysi</taxon>
        <taxon>Cypriniformes</taxon>
        <taxon>Danionidae</taxon>
        <taxon>Danioninae</taxon>
        <taxon>Danio</taxon>
    </lineage>
</organism>
<dbReference type="AlphaFoldDB" id="A0AB32TUK4"/>
<dbReference type="GO" id="GO:0003676">
    <property type="term" value="F:nucleic acid binding"/>
    <property type="evidence" value="ECO:0007669"/>
    <property type="project" value="InterPro"/>
</dbReference>
<dbReference type="InterPro" id="IPR044925">
    <property type="entry name" value="His-Me_finger_sf"/>
</dbReference>
<gene>
    <name evidence="2" type="primary">LOC137496108</name>
</gene>
<dbReference type="Proteomes" id="UP000000437">
    <property type="component" value="Chromosome 7"/>
</dbReference>
<dbReference type="KEGG" id="dre:137496108"/>
<keyword evidence="2" id="KW-0255">Endonuclease</keyword>
<dbReference type="RefSeq" id="XP_068078594.2">
    <property type="nucleotide sequence ID" value="XM_068222493.2"/>
</dbReference>
<dbReference type="PANTHER" id="PTHR21472">
    <property type="entry name" value="ENDONUCLEASE DOMAIN-CONTAINING 1 PROTEIN ENDOD1"/>
    <property type="match status" value="1"/>
</dbReference>
<dbReference type="SMART" id="SM00892">
    <property type="entry name" value="Endonuclease_NS"/>
    <property type="match status" value="1"/>
</dbReference>
<evidence type="ECO:0000313" key="2">
    <source>
        <dbReference type="RefSeq" id="XP_068078594.2"/>
    </source>
</evidence>
<dbReference type="SMART" id="SM00477">
    <property type="entry name" value="NUC"/>
    <property type="match status" value="1"/>
</dbReference>
<dbReference type="InterPro" id="IPR044929">
    <property type="entry name" value="DNA/RNA_non-sp_Endonuclease_sf"/>
</dbReference>
<sequence length="310" mass="35707">MWFMHSSSHYIKSRVKLSADSSSSKHTSWFCGLRFIMKTLVFFLLPLFTFSEVLNDFTQCSQYFLDNTAPKFTAPKGVSVKPICQCLWDEDDQQRFLFATLYSTTWKIPIYSAYVFDGRETTGRCDAWYIEPQLDGEDEPCMRPKGYSHNIGTNQAVNSDYKNSDYDKGHVYPVMHTYNHLAMLATSTLTNTAPQNPDFNRKQWKQHEEAVIKDLESCAEAYVVAGVAPDTRVQVNNKITVSKFFWRATCCLNYNGVYIGKAYFGPNNNNKVEEVSVQYLENMLKSYYEIKIFPSIPRNILPPKFANPCN</sequence>
<evidence type="ECO:0000313" key="1">
    <source>
        <dbReference type="Proteomes" id="UP000000437"/>
    </source>
</evidence>
<keyword evidence="3" id="KW-1267">Proteomics identification</keyword>